<feature type="active site" description="Schiff-base intermediate with substrate" evidence="3">
    <location>
        <position position="162"/>
    </location>
</feature>
<dbReference type="PATRIC" id="fig|159743.3.peg.3125"/>
<dbReference type="PANTHER" id="PTHR12128">
    <property type="entry name" value="DIHYDRODIPICOLINATE SYNTHASE"/>
    <property type="match status" value="1"/>
</dbReference>
<dbReference type="SUPFAM" id="SSF51569">
    <property type="entry name" value="Aldolase"/>
    <property type="match status" value="1"/>
</dbReference>
<dbReference type="InterPro" id="IPR013785">
    <property type="entry name" value="Aldolase_TIM"/>
</dbReference>
<dbReference type="CDD" id="cd00408">
    <property type="entry name" value="DHDPS-like"/>
    <property type="match status" value="1"/>
</dbReference>
<evidence type="ECO:0000256" key="3">
    <source>
        <dbReference type="PIRSR" id="PIRSR001365-1"/>
    </source>
</evidence>
<keyword evidence="6" id="KW-1185">Reference proteome</keyword>
<reference evidence="5 6" key="1">
    <citation type="submission" date="2014-11" db="EMBL/GenBank/DDBJ databases">
        <title>Draft Genome Sequences of Paenibacillus polymyxa NRRL B-30509 and Paenibacillus terrae NRRL B-30644, Strains from a Poultry Environment that Produce Tridecaptin A and Paenicidins.</title>
        <authorList>
            <person name="van Belkum M.J."/>
            <person name="Lohans C.T."/>
            <person name="Vederas J.C."/>
        </authorList>
    </citation>
    <scope>NUCLEOTIDE SEQUENCE [LARGE SCALE GENOMIC DNA]</scope>
    <source>
        <strain evidence="5 6">NRRL B-30644</strain>
    </source>
</reference>
<dbReference type="InterPro" id="IPR002220">
    <property type="entry name" value="DapA-like"/>
</dbReference>
<dbReference type="EMBL" id="JTHP01000026">
    <property type="protein sequence ID" value="KJD44987.1"/>
    <property type="molecule type" value="Genomic_DNA"/>
</dbReference>
<dbReference type="Gene3D" id="3.20.20.70">
    <property type="entry name" value="Aldolase class I"/>
    <property type="match status" value="1"/>
</dbReference>
<sequence>MARFEGVYVALVTPFTAELEVDYKRLTELCEHLIANGISGLVPTGSLGEYAALSAEERSQVVHTVIDAAAGRVPVVVGSAAPSTRQAVHWVQHAKDAGAAGVMALPPINYNPLPHEVTAHYEALSEVGLPIIAYNNPHDYKVDMTPDILADLSRIENIVAVKEFSGDVRRIHAILENTELEVMVGVDNLAMEGALFGATGWISGVPNALPKEGVELFQLAQAGNIAEASALYRRLLPLFRYDASPQLVQSIKYMMELAGFPVGPTRPPRLALPQADYDRIREAFEVAVRPSGVSS</sequence>
<dbReference type="Proteomes" id="UP000032534">
    <property type="component" value="Unassembled WGS sequence"/>
</dbReference>
<evidence type="ECO:0000313" key="5">
    <source>
        <dbReference type="EMBL" id="KJD44987.1"/>
    </source>
</evidence>
<organism evidence="5 6">
    <name type="scientific">Paenibacillus terrae</name>
    <dbReference type="NCBI Taxonomy" id="159743"/>
    <lineage>
        <taxon>Bacteria</taxon>
        <taxon>Bacillati</taxon>
        <taxon>Bacillota</taxon>
        <taxon>Bacilli</taxon>
        <taxon>Bacillales</taxon>
        <taxon>Paenibacillaceae</taxon>
        <taxon>Paenibacillus</taxon>
    </lineage>
</organism>
<dbReference type="PANTHER" id="PTHR12128:SF72">
    <property type="entry name" value="DIHYDRODIPICOLINATE SYNTHASE"/>
    <property type="match status" value="1"/>
</dbReference>
<evidence type="ECO:0000256" key="4">
    <source>
        <dbReference type="PIRSR" id="PIRSR001365-2"/>
    </source>
</evidence>
<evidence type="ECO:0000256" key="1">
    <source>
        <dbReference type="ARBA" id="ARBA00023239"/>
    </source>
</evidence>
<dbReference type="OrthoDB" id="9771791at2"/>
<evidence type="ECO:0000313" key="6">
    <source>
        <dbReference type="Proteomes" id="UP000032534"/>
    </source>
</evidence>
<comment type="similarity">
    <text evidence="2">Belongs to the DapA family.</text>
</comment>
<dbReference type="RefSeq" id="WP_044646726.1">
    <property type="nucleotide sequence ID" value="NZ_JTHP01000026.1"/>
</dbReference>
<feature type="active site" description="Proton donor/acceptor" evidence="3">
    <location>
        <position position="134"/>
    </location>
</feature>
<dbReference type="Pfam" id="PF00701">
    <property type="entry name" value="DHDPS"/>
    <property type="match status" value="1"/>
</dbReference>
<dbReference type="GO" id="GO:0008840">
    <property type="term" value="F:4-hydroxy-tetrahydrodipicolinate synthase activity"/>
    <property type="evidence" value="ECO:0007669"/>
    <property type="project" value="TreeGrafter"/>
</dbReference>
<accession>A0A0D7X4M3</accession>
<evidence type="ECO:0000256" key="2">
    <source>
        <dbReference type="PIRNR" id="PIRNR001365"/>
    </source>
</evidence>
<gene>
    <name evidence="5" type="ORF">QD47_14055</name>
</gene>
<dbReference type="PIRSF" id="PIRSF001365">
    <property type="entry name" value="DHDPS"/>
    <property type="match status" value="1"/>
</dbReference>
<feature type="binding site" evidence="4">
    <location>
        <position position="202"/>
    </location>
    <ligand>
        <name>pyruvate</name>
        <dbReference type="ChEBI" id="CHEBI:15361"/>
    </ligand>
</feature>
<dbReference type="PRINTS" id="PR00146">
    <property type="entry name" value="DHPICSNTHASE"/>
</dbReference>
<proteinExistence type="inferred from homology"/>
<dbReference type="SMART" id="SM01130">
    <property type="entry name" value="DHDPS"/>
    <property type="match status" value="1"/>
</dbReference>
<name>A0A0D7X4M3_9BACL</name>
<keyword evidence="1 2" id="KW-0456">Lyase</keyword>
<protein>
    <submittedName>
        <fullName evidence="5">Dihydrodipicolinate synthase</fullName>
    </submittedName>
</protein>
<dbReference type="AlphaFoldDB" id="A0A0D7X4M3"/>
<comment type="caution">
    <text evidence="5">The sequence shown here is derived from an EMBL/GenBank/DDBJ whole genome shotgun (WGS) entry which is preliminary data.</text>
</comment>